<feature type="signal peptide" evidence="1">
    <location>
        <begin position="1"/>
        <end position="20"/>
    </location>
</feature>
<feature type="chain" id="PRO_5014954204" evidence="1">
    <location>
        <begin position="21"/>
        <end position="67"/>
    </location>
</feature>
<organism evidence="2">
    <name type="scientific">Anopheles marajoara</name>
    <dbReference type="NCBI Taxonomy" id="58244"/>
    <lineage>
        <taxon>Eukaryota</taxon>
        <taxon>Metazoa</taxon>
        <taxon>Ecdysozoa</taxon>
        <taxon>Arthropoda</taxon>
        <taxon>Hexapoda</taxon>
        <taxon>Insecta</taxon>
        <taxon>Pterygota</taxon>
        <taxon>Neoptera</taxon>
        <taxon>Endopterygota</taxon>
        <taxon>Diptera</taxon>
        <taxon>Nematocera</taxon>
        <taxon>Culicoidea</taxon>
        <taxon>Culicidae</taxon>
        <taxon>Anophelinae</taxon>
        <taxon>Anopheles</taxon>
    </lineage>
</organism>
<sequence length="67" mass="7520">MWSPYPSLIFALRLVKKLTASSLYQIAKTAMGTGSNSATIFLFFCRDSNIRSGVGIGICFSPRFFFW</sequence>
<dbReference type="EMBL" id="GGFJ01014906">
    <property type="protein sequence ID" value="MBW64047.1"/>
    <property type="molecule type" value="Transcribed_RNA"/>
</dbReference>
<accession>A0A2M4CFC7</accession>
<proteinExistence type="predicted"/>
<protein>
    <submittedName>
        <fullName evidence="2">Putative secreted protein</fullName>
    </submittedName>
</protein>
<reference evidence="2" key="1">
    <citation type="submission" date="2018-01" db="EMBL/GenBank/DDBJ databases">
        <title>An insight into the sialome of Amazonian anophelines.</title>
        <authorList>
            <person name="Ribeiro J.M."/>
            <person name="Scarpassa V."/>
            <person name="Calvo E."/>
        </authorList>
    </citation>
    <scope>NUCLEOTIDE SEQUENCE</scope>
    <source>
        <tissue evidence="2">Salivary glands</tissue>
    </source>
</reference>
<keyword evidence="1" id="KW-0732">Signal</keyword>
<evidence type="ECO:0000256" key="1">
    <source>
        <dbReference type="SAM" id="SignalP"/>
    </source>
</evidence>
<dbReference type="AlphaFoldDB" id="A0A2M4CFC7"/>
<name>A0A2M4CFC7_9DIPT</name>
<evidence type="ECO:0000313" key="2">
    <source>
        <dbReference type="EMBL" id="MBW64047.1"/>
    </source>
</evidence>